<dbReference type="RefSeq" id="XP_013793326.2">
    <property type="nucleotide sequence ID" value="XM_013937872.2"/>
</dbReference>
<gene>
    <name evidence="3" type="primary">LOC106477284</name>
</gene>
<feature type="transmembrane region" description="Helical" evidence="1">
    <location>
        <begin position="120"/>
        <end position="148"/>
    </location>
</feature>
<keyword evidence="1" id="KW-0472">Membrane</keyword>
<name>A0ABM1C330_LIMPO</name>
<keyword evidence="1" id="KW-0812">Transmembrane</keyword>
<dbReference type="PANTHER" id="PTHR45890">
    <property type="entry name" value="AARF DOMAIN CONTAINING KINASE 2 (PREDICTED)"/>
    <property type="match status" value="1"/>
</dbReference>
<dbReference type="GeneID" id="106477284"/>
<evidence type="ECO:0000313" key="3">
    <source>
        <dbReference type="RefSeq" id="XP_013793326.2"/>
    </source>
</evidence>
<reference evidence="3" key="1">
    <citation type="submission" date="2025-08" db="UniProtKB">
        <authorList>
            <consortium name="RefSeq"/>
        </authorList>
    </citation>
    <scope>IDENTIFICATION</scope>
    <source>
        <tissue evidence="3">Muscle</tissue>
    </source>
</reference>
<evidence type="ECO:0000313" key="2">
    <source>
        <dbReference type="Proteomes" id="UP000694941"/>
    </source>
</evidence>
<feature type="transmembrane region" description="Helical" evidence="1">
    <location>
        <begin position="160"/>
        <end position="177"/>
    </location>
</feature>
<feature type="non-terminal residue" evidence="3">
    <location>
        <position position="327"/>
    </location>
</feature>
<organism evidence="2 3">
    <name type="scientific">Limulus polyphemus</name>
    <name type="common">Atlantic horseshoe crab</name>
    <dbReference type="NCBI Taxonomy" id="6850"/>
    <lineage>
        <taxon>Eukaryota</taxon>
        <taxon>Metazoa</taxon>
        <taxon>Ecdysozoa</taxon>
        <taxon>Arthropoda</taxon>
        <taxon>Chelicerata</taxon>
        <taxon>Merostomata</taxon>
        <taxon>Xiphosura</taxon>
        <taxon>Limulidae</taxon>
        <taxon>Limulus</taxon>
    </lineage>
</organism>
<dbReference type="Proteomes" id="UP000694941">
    <property type="component" value="Unplaced"/>
</dbReference>
<keyword evidence="1" id="KW-1133">Transmembrane helix</keyword>
<dbReference type="PANTHER" id="PTHR45890:SF1">
    <property type="entry name" value="AARF DOMAIN CONTAINING KINASE 2"/>
    <property type="match status" value="1"/>
</dbReference>
<proteinExistence type="predicted"/>
<dbReference type="InterPro" id="IPR052402">
    <property type="entry name" value="ADCK_kinase"/>
</dbReference>
<sequence>MLPFLCSLKIQGSHFVKLYKLLSAVKRPTIALTSIKYNFNFRIKVVANYRFVGRARDQLLATATSCRSTCLFWFYFSGCLLHFGLSNISDLKLIPCVLSAHNQDVQLGSKSLLFRVFHRILFILWEAVQLFFRLGLLLVIFVPVVSLYPLSMISKVLEDLWCNVLLLSIQAAGPVFIKFGQWASTRRDILSENTCNYLGTLQRNTKPHSWKCTTKILTEAFGTKWMDFIVLFENNKEPIGSGCVAQVYKAYINLGSLSQCDDKIMETIKKQYNVTSAQIAEQQLTGHPFVDDQPQFEDSNADNNCFIPVAIKVHVVQVKLDCILDME</sequence>
<protein>
    <submittedName>
        <fullName evidence="3">Uncharacterized protein LOC106477284</fullName>
    </submittedName>
</protein>
<accession>A0ABM1C330</accession>
<keyword evidence="2" id="KW-1185">Reference proteome</keyword>
<evidence type="ECO:0000256" key="1">
    <source>
        <dbReference type="SAM" id="Phobius"/>
    </source>
</evidence>